<accession>A0ABW8V2P0</accession>
<evidence type="ECO:0008006" key="3">
    <source>
        <dbReference type="Google" id="ProtNLM"/>
    </source>
</evidence>
<evidence type="ECO:0000313" key="2">
    <source>
        <dbReference type="Proteomes" id="UP001627408"/>
    </source>
</evidence>
<sequence length="265" mass="27688">MAPIHIHPSELAYAFAYAKVSNIIGWGDAPFLPDDPDAMSEWVKEGGERLQASGRLFGDPDQGLNFTDEMTAAVLALVNPTIVLTSERKAGDDVQRLTVHVSGSDFVGLIQRGDGMFEMTRYADFTAAAGACAAFVGATLDRLEAEARIETDHKTLATLHGSAGSRRDDVVAAMVKLGLSDPDAGSAADAFAAPSTAGVLSVLYCAGNAVQEAEPLTVMTNADKDTWIIFPLAGLDGPMVLERSSVAALTARVSVTTAARVSASS</sequence>
<name>A0ABW8V2P0_9RHOB</name>
<dbReference type="RefSeq" id="WP_407594060.1">
    <property type="nucleotide sequence ID" value="NZ_JBHDIY010000002.1"/>
</dbReference>
<protein>
    <recommendedName>
        <fullName evidence="3">ESAT-6 protein secretion system EspG family protein</fullName>
    </recommendedName>
</protein>
<proteinExistence type="predicted"/>
<keyword evidence="2" id="KW-1185">Reference proteome</keyword>
<dbReference type="Proteomes" id="UP001627408">
    <property type="component" value="Unassembled WGS sequence"/>
</dbReference>
<dbReference type="EMBL" id="JBHDIY010000002">
    <property type="protein sequence ID" value="MFL4472164.1"/>
    <property type="molecule type" value="Genomic_DNA"/>
</dbReference>
<comment type="caution">
    <text evidence="1">The sequence shown here is derived from an EMBL/GenBank/DDBJ whole genome shotgun (WGS) entry which is preliminary data.</text>
</comment>
<gene>
    <name evidence="1" type="ORF">ACERZ8_20600</name>
</gene>
<reference evidence="1 2" key="1">
    <citation type="submission" date="2024-08" db="EMBL/GenBank/DDBJ databases">
        <title>Tateyamaria sp. nov., isolated from marine algae.</title>
        <authorList>
            <person name="Choi B.J."/>
            <person name="Kim J.M."/>
            <person name="Lee J.K."/>
            <person name="Choi D.G."/>
            <person name="Bayburt H."/>
            <person name="Baek J.H."/>
            <person name="Han D.M."/>
            <person name="Jeon C.O."/>
        </authorList>
    </citation>
    <scope>NUCLEOTIDE SEQUENCE [LARGE SCALE GENOMIC DNA]</scope>
    <source>
        <strain evidence="1 2">KMU-156</strain>
    </source>
</reference>
<evidence type="ECO:0000313" key="1">
    <source>
        <dbReference type="EMBL" id="MFL4472164.1"/>
    </source>
</evidence>
<organism evidence="1 2">
    <name type="scientific">Tateyamaria armeniaca</name>
    <dbReference type="NCBI Taxonomy" id="2518930"/>
    <lineage>
        <taxon>Bacteria</taxon>
        <taxon>Pseudomonadati</taxon>
        <taxon>Pseudomonadota</taxon>
        <taxon>Alphaproteobacteria</taxon>
        <taxon>Rhodobacterales</taxon>
        <taxon>Roseobacteraceae</taxon>
        <taxon>Tateyamaria</taxon>
    </lineage>
</organism>